<dbReference type="GO" id="GO:0034605">
    <property type="term" value="P:cellular response to heat"/>
    <property type="evidence" value="ECO:0007669"/>
    <property type="project" value="TreeGrafter"/>
</dbReference>
<dbReference type="CDD" id="cd19499">
    <property type="entry name" value="RecA-like_ClpB_Hsp104-like"/>
    <property type="match status" value="1"/>
</dbReference>
<evidence type="ECO:0000256" key="4">
    <source>
        <dbReference type="ARBA" id="ARBA00023186"/>
    </source>
</evidence>
<dbReference type="Pfam" id="PF02861">
    <property type="entry name" value="Clp_N"/>
    <property type="match status" value="1"/>
</dbReference>
<dbReference type="GO" id="GO:0005524">
    <property type="term" value="F:ATP binding"/>
    <property type="evidence" value="ECO:0007669"/>
    <property type="project" value="UniProtKB-KW"/>
</dbReference>
<feature type="domain" description="Clp ATPase C-terminal" evidence="6">
    <location>
        <begin position="735"/>
        <end position="825"/>
    </location>
</feature>
<dbReference type="Pfam" id="PF07724">
    <property type="entry name" value="AAA_2"/>
    <property type="match status" value="1"/>
</dbReference>
<gene>
    <name evidence="7" type="ORF">DI598_14105</name>
</gene>
<dbReference type="SUPFAM" id="SSF52540">
    <property type="entry name" value="P-loop containing nucleoside triphosphate hydrolases"/>
    <property type="match status" value="2"/>
</dbReference>
<dbReference type="InterPro" id="IPR003593">
    <property type="entry name" value="AAA+_ATPase"/>
</dbReference>
<dbReference type="PANTHER" id="PTHR11638">
    <property type="entry name" value="ATP-DEPENDENT CLP PROTEASE"/>
    <property type="match status" value="1"/>
</dbReference>
<keyword evidence="3" id="KW-0067">ATP-binding</keyword>
<dbReference type="InterPro" id="IPR036628">
    <property type="entry name" value="Clp_N_dom_sf"/>
</dbReference>
<dbReference type="CDD" id="cd00009">
    <property type="entry name" value="AAA"/>
    <property type="match status" value="1"/>
</dbReference>
<dbReference type="PANTHER" id="PTHR11638:SF18">
    <property type="entry name" value="HEAT SHOCK PROTEIN 104"/>
    <property type="match status" value="1"/>
</dbReference>
<dbReference type="SMART" id="SM01086">
    <property type="entry name" value="ClpB_D2-small"/>
    <property type="match status" value="1"/>
</dbReference>
<reference evidence="7 8" key="1">
    <citation type="submission" date="2017-11" db="EMBL/GenBank/DDBJ databases">
        <title>Infants hospitalized years apart are colonized by the same room-sourced microbial strains.</title>
        <authorList>
            <person name="Brooks B."/>
            <person name="Olm M.R."/>
            <person name="Firek B.A."/>
            <person name="Baker R."/>
            <person name="Thomas B.C."/>
            <person name="Morowitz M.J."/>
            <person name="Banfield J.F."/>
        </authorList>
    </citation>
    <scope>NUCLEOTIDE SEQUENCE [LARGE SCALE GENOMIC DNA]</scope>
    <source>
        <strain evidence="7">S2_009_000_R2_76</strain>
    </source>
</reference>
<dbReference type="InterPro" id="IPR027417">
    <property type="entry name" value="P-loop_NTPase"/>
</dbReference>
<dbReference type="Pfam" id="PF10431">
    <property type="entry name" value="ClpB_D2-small"/>
    <property type="match status" value="1"/>
</dbReference>
<name>A0A2W5ESA7_9SPHI</name>
<dbReference type="EMBL" id="QFOI01000299">
    <property type="protein sequence ID" value="PZP44794.1"/>
    <property type="molecule type" value="Genomic_DNA"/>
</dbReference>
<dbReference type="Proteomes" id="UP000249645">
    <property type="component" value="Unassembled WGS sequence"/>
</dbReference>
<dbReference type="Gene3D" id="3.40.50.300">
    <property type="entry name" value="P-loop containing nucleotide triphosphate hydrolases"/>
    <property type="match status" value="2"/>
</dbReference>
<evidence type="ECO:0000256" key="2">
    <source>
        <dbReference type="ARBA" id="ARBA00022741"/>
    </source>
</evidence>
<dbReference type="SMART" id="SM00382">
    <property type="entry name" value="AAA"/>
    <property type="match status" value="2"/>
</dbReference>
<dbReference type="InterPro" id="IPR004176">
    <property type="entry name" value="Clp_R_N"/>
</dbReference>
<sequence length="826" mass="92254">MLFSDSFKRVISIAQALAKDNGNASVAPAHLLSALLHKDIGLEPFLTDELDVDVYYLKDWAEVRLEECPKKLPVPINISVDEQAEPLIEEADMVRVLLNQDHLEPVHLLVAVSTPGVGYSFDQLRTFPLQRNVILEHLSSDIQVENSIKPDNTDFSSTNADKKIPTGKKSNQAILTYCIDKTLLAENGKIDPVIGREKEVRTLSEILGRRLKPNVIIIGEPGVGKTALVSGLCLAVLNPNQHVAPRLTGAKIFELDNGVLVAGASYKGEVEDRFKNIIKELKQIGNAILFIDEIHVLMDKNGPFGGVANLLKPELAQGDITIIGATTNDEYRKNIEIDEAFARRFETLKVEEPDDKLAEKMLVGTLPLYVQHHNVEVPTETTQAAIRYARRYVKDRRLPDAAIDLLDRSMSALNLLISTAVPVLDSYFSEYGELKKDKDATVETLQWHYQRLKAEFNTILWNVVNKQADIDFEGDKKSILKQLDALYKRLKEIIPFDRKELTDFDLASIVAERTGIPLGKIQTQEKDRLLQMPNILKERVVGQDAAIESLSEAVLESRAGLGKPGQPIGSFFFLGPTGTGKTETAKALADFLFQSEANILRFDMSEFKEEHSAALLYGAPPGYVGYEEGGLLVNKIRQQPYSIVLFDEIEKAHSSVFDIFLQILDEGRLHDKLGKEGDFSNAMIIFTSNIGSQFIVDSFNKGKVPDNAVLLEKMTQYFRPEFLGRITEIVPFAPMTQIMVENILRIQLKSLYASLEKQQIGLEIDKEALSELAVLGFNPQYGARPLNGVIRTYLRRPLARKIISGILKGGDTAKLTFSKKNGFEWK</sequence>
<proteinExistence type="predicted"/>
<evidence type="ECO:0000256" key="3">
    <source>
        <dbReference type="ARBA" id="ARBA00022840"/>
    </source>
</evidence>
<organism evidence="7 8">
    <name type="scientific">Pseudopedobacter saltans</name>
    <dbReference type="NCBI Taxonomy" id="151895"/>
    <lineage>
        <taxon>Bacteria</taxon>
        <taxon>Pseudomonadati</taxon>
        <taxon>Bacteroidota</taxon>
        <taxon>Sphingobacteriia</taxon>
        <taxon>Sphingobacteriales</taxon>
        <taxon>Sphingobacteriaceae</taxon>
        <taxon>Pseudopedobacter</taxon>
    </lineage>
</organism>
<evidence type="ECO:0000259" key="5">
    <source>
        <dbReference type="SMART" id="SM00382"/>
    </source>
</evidence>
<keyword evidence="4" id="KW-0143">Chaperone</keyword>
<protein>
    <submittedName>
        <fullName evidence="7">Type VI secretion system ATPase ClpV</fullName>
    </submittedName>
</protein>
<dbReference type="InterPro" id="IPR041546">
    <property type="entry name" value="ClpA/ClpB_AAA_lid"/>
</dbReference>
<dbReference type="InterPro" id="IPR019489">
    <property type="entry name" value="Clp_ATPase_C"/>
</dbReference>
<dbReference type="Gene3D" id="1.10.8.60">
    <property type="match status" value="2"/>
</dbReference>
<feature type="domain" description="AAA+ ATPase" evidence="5">
    <location>
        <begin position="567"/>
        <end position="715"/>
    </location>
</feature>
<dbReference type="PRINTS" id="PR00300">
    <property type="entry name" value="CLPPROTEASEA"/>
</dbReference>
<dbReference type="GO" id="GO:0016887">
    <property type="term" value="F:ATP hydrolysis activity"/>
    <property type="evidence" value="ECO:0007669"/>
    <property type="project" value="InterPro"/>
</dbReference>
<dbReference type="InterPro" id="IPR001270">
    <property type="entry name" value="ClpA/B"/>
</dbReference>
<evidence type="ECO:0000259" key="6">
    <source>
        <dbReference type="SMART" id="SM01086"/>
    </source>
</evidence>
<comment type="caution">
    <text evidence="7">The sequence shown here is derived from an EMBL/GenBank/DDBJ whole genome shotgun (WGS) entry which is preliminary data.</text>
</comment>
<dbReference type="FunFam" id="3.40.50.300:FF:000025">
    <property type="entry name" value="ATP-dependent Clp protease subunit"/>
    <property type="match status" value="1"/>
</dbReference>
<dbReference type="InterPro" id="IPR050130">
    <property type="entry name" value="ClpA_ClpB"/>
</dbReference>
<dbReference type="GO" id="GO:0005737">
    <property type="term" value="C:cytoplasm"/>
    <property type="evidence" value="ECO:0007669"/>
    <property type="project" value="TreeGrafter"/>
</dbReference>
<evidence type="ECO:0000313" key="7">
    <source>
        <dbReference type="EMBL" id="PZP44794.1"/>
    </source>
</evidence>
<accession>A0A2W5ESA7</accession>
<evidence type="ECO:0000313" key="8">
    <source>
        <dbReference type="Proteomes" id="UP000249645"/>
    </source>
</evidence>
<feature type="domain" description="AAA+ ATPase" evidence="5">
    <location>
        <begin position="211"/>
        <end position="355"/>
    </location>
</feature>
<dbReference type="InterPro" id="IPR003959">
    <property type="entry name" value="ATPase_AAA_core"/>
</dbReference>
<dbReference type="Pfam" id="PF17871">
    <property type="entry name" value="AAA_lid_9"/>
    <property type="match status" value="1"/>
</dbReference>
<keyword evidence="1" id="KW-0677">Repeat</keyword>
<dbReference type="AlphaFoldDB" id="A0A2W5ESA7"/>
<keyword evidence="2" id="KW-0547">Nucleotide-binding</keyword>
<dbReference type="Gene3D" id="1.10.1780.10">
    <property type="entry name" value="Clp, N-terminal domain"/>
    <property type="match status" value="1"/>
</dbReference>
<evidence type="ECO:0000256" key="1">
    <source>
        <dbReference type="ARBA" id="ARBA00022737"/>
    </source>
</evidence>
<dbReference type="SUPFAM" id="SSF81923">
    <property type="entry name" value="Double Clp-N motif"/>
    <property type="match status" value="1"/>
</dbReference>
<dbReference type="Pfam" id="PF00004">
    <property type="entry name" value="AAA"/>
    <property type="match status" value="1"/>
</dbReference>